<proteinExistence type="predicted"/>
<dbReference type="PANTHER" id="PTHR46599">
    <property type="entry name" value="PIGGYBAC TRANSPOSABLE ELEMENT-DERIVED PROTEIN 4"/>
    <property type="match status" value="1"/>
</dbReference>
<dbReference type="Proteomes" id="UP001162156">
    <property type="component" value="Unassembled WGS sequence"/>
</dbReference>
<comment type="caution">
    <text evidence="2">The sequence shown here is derived from an EMBL/GenBank/DDBJ whole genome shotgun (WGS) entry which is preliminary data.</text>
</comment>
<feature type="domain" description="PiggyBac transposable element-derived protein" evidence="1">
    <location>
        <begin position="14"/>
        <end position="166"/>
    </location>
</feature>
<dbReference type="AlphaFoldDB" id="A0AAV8XW92"/>
<dbReference type="PANTHER" id="PTHR46599:SF3">
    <property type="entry name" value="PIGGYBAC TRANSPOSABLE ELEMENT-DERIVED PROTEIN 4"/>
    <property type="match status" value="1"/>
</dbReference>
<evidence type="ECO:0000259" key="1">
    <source>
        <dbReference type="Pfam" id="PF13843"/>
    </source>
</evidence>
<reference evidence="2" key="1">
    <citation type="journal article" date="2023" name="Insect Mol. Biol.">
        <title>Genome sequencing provides insights into the evolution of gene families encoding plant cell wall-degrading enzymes in longhorned beetles.</title>
        <authorList>
            <person name="Shin N.R."/>
            <person name="Okamura Y."/>
            <person name="Kirsch R."/>
            <person name="Pauchet Y."/>
        </authorList>
    </citation>
    <scope>NUCLEOTIDE SEQUENCE</scope>
    <source>
        <strain evidence="2">RBIC_L_NR</strain>
    </source>
</reference>
<accession>A0AAV8XW92</accession>
<sequence length="188" mass="21991">MALNSMPIALLTDVLNMQIYKGKSEITEGITKLEALVFSLMEPYLDNGHHLFMDNFYNSVSLAKKLLMRKTHCTGTLRSNRRGNPKTITNMKIKKGQHIWSRSGKVYVSKWKDKRDVLCITTKYHPKIVNVSNRFNQMKQKSEEIAKYNEYMSGIDRSDQMCEKIHSIDRNGILYSMHKEQQIFFKFT</sequence>
<dbReference type="EMBL" id="JANEYF010002730">
    <property type="protein sequence ID" value="KAJ8942949.1"/>
    <property type="molecule type" value="Genomic_DNA"/>
</dbReference>
<keyword evidence="3" id="KW-1185">Reference proteome</keyword>
<organism evidence="2 3">
    <name type="scientific">Rhamnusium bicolor</name>
    <dbReference type="NCBI Taxonomy" id="1586634"/>
    <lineage>
        <taxon>Eukaryota</taxon>
        <taxon>Metazoa</taxon>
        <taxon>Ecdysozoa</taxon>
        <taxon>Arthropoda</taxon>
        <taxon>Hexapoda</taxon>
        <taxon>Insecta</taxon>
        <taxon>Pterygota</taxon>
        <taxon>Neoptera</taxon>
        <taxon>Endopterygota</taxon>
        <taxon>Coleoptera</taxon>
        <taxon>Polyphaga</taxon>
        <taxon>Cucujiformia</taxon>
        <taxon>Chrysomeloidea</taxon>
        <taxon>Cerambycidae</taxon>
        <taxon>Lepturinae</taxon>
        <taxon>Rhagiini</taxon>
        <taxon>Rhamnusium</taxon>
    </lineage>
</organism>
<gene>
    <name evidence="2" type="ORF">NQ314_009862</name>
</gene>
<name>A0AAV8XW92_9CUCU</name>
<evidence type="ECO:0000313" key="3">
    <source>
        <dbReference type="Proteomes" id="UP001162156"/>
    </source>
</evidence>
<protein>
    <recommendedName>
        <fullName evidence="1">PiggyBac transposable element-derived protein domain-containing protein</fullName>
    </recommendedName>
</protein>
<evidence type="ECO:0000313" key="2">
    <source>
        <dbReference type="EMBL" id="KAJ8942949.1"/>
    </source>
</evidence>
<dbReference type="InterPro" id="IPR029526">
    <property type="entry name" value="PGBD"/>
</dbReference>
<dbReference type="Pfam" id="PF13843">
    <property type="entry name" value="DDE_Tnp_1_7"/>
    <property type="match status" value="1"/>
</dbReference>